<evidence type="ECO:0000259" key="1">
    <source>
        <dbReference type="PROSITE" id="PS50980"/>
    </source>
</evidence>
<dbReference type="PANTHER" id="PTHR22855:SF13">
    <property type="entry name" value="METHYLCROTONOYL-COA CARBOXYLASE BETA CHAIN, MITOCHONDRIAL"/>
    <property type="match status" value="1"/>
</dbReference>
<dbReference type="GO" id="GO:1905202">
    <property type="term" value="C:methylcrotonoyl-CoA carboxylase complex"/>
    <property type="evidence" value="ECO:0007669"/>
    <property type="project" value="TreeGrafter"/>
</dbReference>
<evidence type="ECO:0000313" key="4">
    <source>
        <dbReference type="Proteomes" id="UP000242367"/>
    </source>
</evidence>
<name>A0A2P4UQX1_9ACTN</name>
<dbReference type="Gene3D" id="3.90.226.10">
    <property type="entry name" value="2-enoyl-CoA Hydratase, Chain A, domain 1"/>
    <property type="match status" value="2"/>
</dbReference>
<dbReference type="AlphaFoldDB" id="A0A2P4UQX1"/>
<dbReference type="InterPro" id="IPR011763">
    <property type="entry name" value="COA_CT_C"/>
</dbReference>
<sequence>MTLLRSRVNPSGSEFLRNAAAYDELRAPIAAARAAAVAGGGAKARAKHAARGKLTARERVARLLDPGTPFLEVGQLAAHEVYDQPVPSSGLVTGIGVVAGQPVAVFANDATVKGGTYYPLTVRKHLRTQEIAREHGLPSISLVDSGGVFLPMQEDIFPDSHHFGRIFRNIAEMSALGLPQIAAVMGSCTAGGAYIPAMSDETVMVRGTGSVFLGGPQLVKAATGVTVDAETLGGADLHTRTSGVADHLAADDDHALALVREITARRGQGALAVPPRTPRPPRHDPREIAGIISANPREPIPAREILARLLDGSEITEYRAGYGTTIVCGTGHIGGFPVGVLINDGVLFSESAQKAANFIELCAQRDIPLLFLHNINGFMVGAEYEAGGIAKHGAKMVNAASTVRVPKFSVLIGGSYGAGNLAMCGRSIGPQLMAMWPNAKTSVIGGEQAATVMALIRAEQLEKRGRAVDPAEEEEFKRPIREDYERQGRPLYVAARLWVDAVIDPSETREWLSLSLALAATAPKRATRFGVFRM</sequence>
<evidence type="ECO:0000259" key="2">
    <source>
        <dbReference type="PROSITE" id="PS50989"/>
    </source>
</evidence>
<reference evidence="3 4" key="1">
    <citation type="journal article" date="2017" name="Chemistry">
        <title>Isolation, Biosynthesis and Chemical Modifications of Rubterolones A-F: Rare Tropolone Alkaloids from Actinomadura sp. 5-2.</title>
        <authorList>
            <person name="Guo H."/>
            <person name="Benndorf R."/>
            <person name="Leichnitz D."/>
            <person name="Klassen J.L."/>
            <person name="Vollmers J."/>
            <person name="Gorls H."/>
            <person name="Steinacker M."/>
            <person name="Weigel C."/>
            <person name="Dahse H.M."/>
            <person name="Kaster A.K."/>
            <person name="de Beer Z.W."/>
            <person name="Poulsen M."/>
            <person name="Beemelmanns C."/>
        </authorList>
    </citation>
    <scope>NUCLEOTIDE SEQUENCE [LARGE SCALE GENOMIC DNA]</scope>
    <source>
        <strain evidence="3 4">5-2</strain>
    </source>
</reference>
<dbReference type="InterPro" id="IPR034733">
    <property type="entry name" value="AcCoA_carboxyl_beta"/>
</dbReference>
<comment type="caution">
    <text evidence="3">The sequence shown here is derived from an EMBL/GenBank/DDBJ whole genome shotgun (WGS) entry which is preliminary data.</text>
</comment>
<dbReference type="Proteomes" id="UP000242367">
    <property type="component" value="Unassembled WGS sequence"/>
</dbReference>
<dbReference type="SUPFAM" id="SSF52096">
    <property type="entry name" value="ClpP/crotonase"/>
    <property type="match status" value="2"/>
</dbReference>
<dbReference type="FunFam" id="3.90.226.10:FF:000046">
    <property type="entry name" value="Geranyl-CoA carboxylase beta subunit"/>
    <property type="match status" value="1"/>
</dbReference>
<gene>
    <name evidence="3" type="ORF">BTM25_18580</name>
</gene>
<dbReference type="EC" id="2.1.3.1" evidence="3"/>
<keyword evidence="3" id="KW-0808">Transferase</keyword>
<proteinExistence type="predicted"/>
<dbReference type="RefSeq" id="WP_103562260.1">
    <property type="nucleotide sequence ID" value="NZ_MTBP01000001.1"/>
</dbReference>
<dbReference type="InterPro" id="IPR045190">
    <property type="entry name" value="MCCB/AccD1-like"/>
</dbReference>
<dbReference type="PANTHER" id="PTHR22855">
    <property type="entry name" value="ACETYL, PROPIONYL, PYRUVATE, AND GLUTACONYL CARBOXYLASE-RELATED"/>
    <property type="match status" value="1"/>
</dbReference>
<evidence type="ECO:0000313" key="3">
    <source>
        <dbReference type="EMBL" id="POM27443.1"/>
    </source>
</evidence>
<dbReference type="FunFam" id="3.90.226.10:FF:000004">
    <property type="entry name" value="Methylcrotonoyl-CoA carboxylase beta chain"/>
    <property type="match status" value="1"/>
</dbReference>
<protein>
    <submittedName>
        <fullName evidence="3">Methylmalonyl-CoA carboxyltransferase 12S subunit</fullName>
        <ecNumber evidence="3">2.1.3.1</ecNumber>
    </submittedName>
</protein>
<feature type="domain" description="CoA carboxyltransferase C-terminal" evidence="2">
    <location>
        <begin position="274"/>
        <end position="524"/>
    </location>
</feature>
<dbReference type="GO" id="GO:0047154">
    <property type="term" value="F:methylmalonyl-CoA carboxytransferase activity"/>
    <property type="evidence" value="ECO:0007669"/>
    <property type="project" value="UniProtKB-EC"/>
</dbReference>
<accession>A0A2P4UQX1</accession>
<dbReference type="EMBL" id="MTBP01000001">
    <property type="protein sequence ID" value="POM27443.1"/>
    <property type="molecule type" value="Genomic_DNA"/>
</dbReference>
<dbReference type="InterPro" id="IPR029045">
    <property type="entry name" value="ClpP/crotonase-like_dom_sf"/>
</dbReference>
<keyword evidence="4" id="KW-1185">Reference proteome</keyword>
<organism evidence="3 4">
    <name type="scientific">Actinomadura rubteroloni</name>
    <dbReference type="NCBI Taxonomy" id="1926885"/>
    <lineage>
        <taxon>Bacteria</taxon>
        <taxon>Bacillati</taxon>
        <taxon>Actinomycetota</taxon>
        <taxon>Actinomycetes</taxon>
        <taxon>Streptosporangiales</taxon>
        <taxon>Thermomonosporaceae</taxon>
        <taxon>Actinomadura</taxon>
    </lineage>
</organism>
<dbReference type="PROSITE" id="PS50980">
    <property type="entry name" value="COA_CT_NTER"/>
    <property type="match status" value="1"/>
</dbReference>
<feature type="domain" description="CoA carboxyltransferase N-terminal" evidence="1">
    <location>
        <begin position="18"/>
        <end position="278"/>
    </location>
</feature>
<dbReference type="GO" id="GO:0006552">
    <property type="term" value="P:L-leucine catabolic process"/>
    <property type="evidence" value="ECO:0007669"/>
    <property type="project" value="TreeGrafter"/>
</dbReference>
<dbReference type="Pfam" id="PF01039">
    <property type="entry name" value="Carboxyl_trans"/>
    <property type="match status" value="1"/>
</dbReference>
<dbReference type="InterPro" id="IPR011762">
    <property type="entry name" value="COA_CT_N"/>
</dbReference>
<dbReference type="PROSITE" id="PS50989">
    <property type="entry name" value="COA_CT_CTER"/>
    <property type="match status" value="1"/>
</dbReference>
<dbReference type="GO" id="GO:0004485">
    <property type="term" value="F:methylcrotonoyl-CoA carboxylase activity"/>
    <property type="evidence" value="ECO:0007669"/>
    <property type="project" value="TreeGrafter"/>
</dbReference>